<feature type="chain" id="PRO_5007833047" evidence="1">
    <location>
        <begin position="21"/>
        <end position="68"/>
    </location>
</feature>
<name>A0A162CKX2_9CRUS</name>
<keyword evidence="1" id="KW-0732">Signal</keyword>
<gene>
    <name evidence="2" type="ORF">APZ42_017095</name>
</gene>
<evidence type="ECO:0000313" key="3">
    <source>
        <dbReference type="Proteomes" id="UP000076858"/>
    </source>
</evidence>
<protein>
    <submittedName>
        <fullName evidence="2">Uncharacterized protein</fullName>
    </submittedName>
</protein>
<dbReference type="Proteomes" id="UP000076858">
    <property type="component" value="Unassembled WGS sequence"/>
</dbReference>
<evidence type="ECO:0000256" key="1">
    <source>
        <dbReference type="SAM" id="SignalP"/>
    </source>
</evidence>
<keyword evidence="3" id="KW-1185">Reference proteome</keyword>
<accession>A0A162CKX2</accession>
<evidence type="ECO:0000313" key="2">
    <source>
        <dbReference type="EMBL" id="KZS17062.1"/>
    </source>
</evidence>
<sequence>MLSLSSTFCYLFVSMTKVFSKPICLKDYYLKKIVKSFDRITDIEKIVYRKSDTYSTLRFGYYIINVNN</sequence>
<feature type="signal peptide" evidence="1">
    <location>
        <begin position="1"/>
        <end position="20"/>
    </location>
</feature>
<dbReference type="EMBL" id="LRGB01000671">
    <property type="protein sequence ID" value="KZS17062.1"/>
    <property type="molecule type" value="Genomic_DNA"/>
</dbReference>
<comment type="caution">
    <text evidence="2">The sequence shown here is derived from an EMBL/GenBank/DDBJ whole genome shotgun (WGS) entry which is preliminary data.</text>
</comment>
<proteinExistence type="predicted"/>
<dbReference type="AlphaFoldDB" id="A0A162CKX2"/>
<organism evidence="2 3">
    <name type="scientific">Daphnia magna</name>
    <dbReference type="NCBI Taxonomy" id="35525"/>
    <lineage>
        <taxon>Eukaryota</taxon>
        <taxon>Metazoa</taxon>
        <taxon>Ecdysozoa</taxon>
        <taxon>Arthropoda</taxon>
        <taxon>Crustacea</taxon>
        <taxon>Branchiopoda</taxon>
        <taxon>Diplostraca</taxon>
        <taxon>Cladocera</taxon>
        <taxon>Anomopoda</taxon>
        <taxon>Daphniidae</taxon>
        <taxon>Daphnia</taxon>
    </lineage>
</organism>
<reference evidence="2 3" key="1">
    <citation type="submission" date="2016-03" db="EMBL/GenBank/DDBJ databases">
        <title>EvidentialGene: Evidence-directed Construction of Genes on Genomes.</title>
        <authorList>
            <person name="Gilbert D.G."/>
            <person name="Choi J.-H."/>
            <person name="Mockaitis K."/>
            <person name="Colbourne J."/>
            <person name="Pfrender M."/>
        </authorList>
    </citation>
    <scope>NUCLEOTIDE SEQUENCE [LARGE SCALE GENOMIC DNA]</scope>
    <source>
        <strain evidence="2 3">Xinb3</strain>
        <tissue evidence="2">Complete organism</tissue>
    </source>
</reference>